<keyword evidence="6" id="KW-0862">Zinc</keyword>
<dbReference type="Proteomes" id="UP000451565">
    <property type="component" value="Unassembled WGS sequence"/>
</dbReference>
<sequence length="681" mass="76159">MMSGVTNAETSPATNGVQTAAVTKAAATSLISGIDMQNIDSSVRPQDNFYNYVNGKWLEKTEIPADKSSWGAFYELREKSLDDLHNIVNRVSQEKDTKAGSNEQQIADLYASYMDEPALEKLGTKPLTNEFAEINALKDKKQIPALIAHLSRIGVTVPYDLNIHQDAKDSTKQIADLGQSGLGMPDRDYYLKNDDVKLKETRAKYLAHIEKMLAMSGDKNAKANAASILGLETELAKVQWTKVENRDPVKTYNKVELADLNKLAPGYNWDGYLTGAGLKDKVDYVVVSQPSYIKGYDQVLQKTPLSTWKLYFKWHVLSDFASKLSKEYVDEHFAFYGTTLRGIPQNEPRWKRGVLTVEGAVGEGLGKLYVAEYFPPENKARMEKLVANLIAAYQKSVDTLDWMGPETKKQAQKKLSTLMTKIGYPDKWRDYSSLTIKRDDLVGNVMRANDFEFQRNINKLGKPVDRAEWGMTPQTVNAYYNPELNEVVFPAAILQPPFFNAQADDAVNYGAIGAVIGHEISHGFDDQGSQYDEVGNLRDWWTKEDHKNFEVKTKALVAQYSAYSPVPGYNVNGELTLGENIADNSGLAIAYKAYQLSLGGKPAPVIDGLSGNQRFYLGFGQVWRSKIRDAQAIVYVKTDPHSPAQFRGNGTVENQPGFYEAFGVKPGDKMYRAPEERVIMW</sequence>
<evidence type="ECO:0000256" key="2">
    <source>
        <dbReference type="ARBA" id="ARBA00007357"/>
    </source>
</evidence>
<gene>
    <name evidence="10" type="ORF">GEV47_14345</name>
</gene>
<evidence type="ECO:0000256" key="4">
    <source>
        <dbReference type="ARBA" id="ARBA00022723"/>
    </source>
</evidence>
<evidence type="ECO:0000256" key="1">
    <source>
        <dbReference type="ARBA" id="ARBA00001947"/>
    </source>
</evidence>
<dbReference type="PROSITE" id="PS51885">
    <property type="entry name" value="NEPRILYSIN"/>
    <property type="match status" value="1"/>
</dbReference>
<protein>
    <submittedName>
        <fullName evidence="10">M13 family peptidase</fullName>
    </submittedName>
</protein>
<accession>A0A843YZ94</accession>
<dbReference type="GO" id="GO:0016485">
    <property type="term" value="P:protein processing"/>
    <property type="evidence" value="ECO:0007669"/>
    <property type="project" value="TreeGrafter"/>
</dbReference>
<feature type="domain" description="Peptidase M13 C-terminal" evidence="8">
    <location>
        <begin position="477"/>
        <end position="678"/>
    </location>
</feature>
<evidence type="ECO:0000259" key="8">
    <source>
        <dbReference type="Pfam" id="PF01431"/>
    </source>
</evidence>
<dbReference type="OrthoDB" id="9775677at2"/>
<name>A0A843YZ94_9BURK</name>
<dbReference type="Gene3D" id="1.10.1380.10">
    <property type="entry name" value="Neutral endopeptidase , domain2"/>
    <property type="match status" value="1"/>
</dbReference>
<dbReference type="InterPro" id="IPR024079">
    <property type="entry name" value="MetalloPept_cat_dom_sf"/>
</dbReference>
<proteinExistence type="inferred from homology"/>
<dbReference type="GO" id="GO:0004222">
    <property type="term" value="F:metalloendopeptidase activity"/>
    <property type="evidence" value="ECO:0007669"/>
    <property type="project" value="InterPro"/>
</dbReference>
<feature type="domain" description="Peptidase M13 N-terminal" evidence="9">
    <location>
        <begin position="45"/>
        <end position="425"/>
    </location>
</feature>
<dbReference type="AlphaFoldDB" id="A0A843YZ94"/>
<keyword evidence="4" id="KW-0479">Metal-binding</keyword>
<dbReference type="Gene3D" id="3.40.390.10">
    <property type="entry name" value="Collagenase (Catalytic Domain)"/>
    <property type="match status" value="1"/>
</dbReference>
<comment type="caution">
    <text evidence="10">The sequence shown here is derived from an EMBL/GenBank/DDBJ whole genome shotgun (WGS) entry which is preliminary data.</text>
</comment>
<dbReference type="PRINTS" id="PR00786">
    <property type="entry name" value="NEPRILYSIN"/>
</dbReference>
<dbReference type="GO" id="GO:0005886">
    <property type="term" value="C:plasma membrane"/>
    <property type="evidence" value="ECO:0007669"/>
    <property type="project" value="TreeGrafter"/>
</dbReference>
<keyword evidence="7" id="KW-0482">Metalloprotease</keyword>
<evidence type="ECO:0000313" key="11">
    <source>
        <dbReference type="Proteomes" id="UP000451565"/>
    </source>
</evidence>
<dbReference type="PANTHER" id="PTHR11733">
    <property type="entry name" value="ZINC METALLOPROTEASE FAMILY M13 NEPRILYSIN-RELATED"/>
    <property type="match status" value="1"/>
</dbReference>
<dbReference type="InterPro" id="IPR000718">
    <property type="entry name" value="Peptidase_M13"/>
</dbReference>
<evidence type="ECO:0000256" key="6">
    <source>
        <dbReference type="ARBA" id="ARBA00022833"/>
    </source>
</evidence>
<evidence type="ECO:0000259" key="9">
    <source>
        <dbReference type="Pfam" id="PF05649"/>
    </source>
</evidence>
<evidence type="ECO:0000256" key="7">
    <source>
        <dbReference type="ARBA" id="ARBA00023049"/>
    </source>
</evidence>
<dbReference type="Pfam" id="PF05649">
    <property type="entry name" value="Peptidase_M13_N"/>
    <property type="match status" value="1"/>
</dbReference>
<reference evidence="10 11" key="1">
    <citation type="submission" date="2019-10" db="EMBL/GenBank/DDBJ databases">
        <title>Glaciimonas soli sp. nov., a psychrophilic bacterium isolated from the forest soil of a high elevation mountain in Taiwan.</title>
        <authorList>
            <person name="Wang L.-T."/>
            <person name="Shieh W.Y."/>
        </authorList>
    </citation>
    <scope>NUCLEOTIDE SEQUENCE [LARGE SCALE GENOMIC DNA]</scope>
    <source>
        <strain evidence="10 11">GS1</strain>
    </source>
</reference>
<organism evidence="10 11">
    <name type="scientific">Glaciimonas soli</name>
    <dbReference type="NCBI Taxonomy" id="2590999"/>
    <lineage>
        <taxon>Bacteria</taxon>
        <taxon>Pseudomonadati</taxon>
        <taxon>Pseudomonadota</taxon>
        <taxon>Betaproteobacteria</taxon>
        <taxon>Burkholderiales</taxon>
        <taxon>Oxalobacteraceae</taxon>
        <taxon>Glaciimonas</taxon>
    </lineage>
</organism>
<dbReference type="CDD" id="cd08662">
    <property type="entry name" value="M13"/>
    <property type="match status" value="1"/>
</dbReference>
<dbReference type="RefSeq" id="WP_153235670.1">
    <property type="nucleotide sequence ID" value="NZ_WINI01000007.1"/>
</dbReference>
<evidence type="ECO:0000256" key="3">
    <source>
        <dbReference type="ARBA" id="ARBA00022670"/>
    </source>
</evidence>
<dbReference type="SUPFAM" id="SSF55486">
    <property type="entry name" value="Metalloproteases ('zincins'), catalytic domain"/>
    <property type="match status" value="1"/>
</dbReference>
<dbReference type="InterPro" id="IPR008753">
    <property type="entry name" value="Peptidase_M13_N"/>
</dbReference>
<dbReference type="EMBL" id="WINI01000007">
    <property type="protein sequence ID" value="MQR01856.1"/>
    <property type="molecule type" value="Genomic_DNA"/>
</dbReference>
<dbReference type="GO" id="GO:0046872">
    <property type="term" value="F:metal ion binding"/>
    <property type="evidence" value="ECO:0007669"/>
    <property type="project" value="UniProtKB-KW"/>
</dbReference>
<keyword evidence="3" id="KW-0645">Protease</keyword>
<keyword evidence="5" id="KW-0378">Hydrolase</keyword>
<dbReference type="Pfam" id="PF01431">
    <property type="entry name" value="Peptidase_M13"/>
    <property type="match status" value="1"/>
</dbReference>
<dbReference type="InterPro" id="IPR042089">
    <property type="entry name" value="Peptidase_M13_dom_2"/>
</dbReference>
<dbReference type="PANTHER" id="PTHR11733:SF167">
    <property type="entry name" value="FI17812P1-RELATED"/>
    <property type="match status" value="1"/>
</dbReference>
<dbReference type="InterPro" id="IPR018497">
    <property type="entry name" value="Peptidase_M13_C"/>
</dbReference>
<evidence type="ECO:0000256" key="5">
    <source>
        <dbReference type="ARBA" id="ARBA00022801"/>
    </source>
</evidence>
<comment type="similarity">
    <text evidence="2">Belongs to the peptidase M13 family.</text>
</comment>
<keyword evidence="11" id="KW-1185">Reference proteome</keyword>
<comment type="cofactor">
    <cofactor evidence="1">
        <name>Zn(2+)</name>
        <dbReference type="ChEBI" id="CHEBI:29105"/>
    </cofactor>
</comment>
<evidence type="ECO:0000313" key="10">
    <source>
        <dbReference type="EMBL" id="MQR01856.1"/>
    </source>
</evidence>